<evidence type="ECO:0000256" key="3">
    <source>
        <dbReference type="ARBA" id="ARBA00022723"/>
    </source>
</evidence>
<dbReference type="Pfam" id="PF07519">
    <property type="entry name" value="Tannase"/>
    <property type="match status" value="1"/>
</dbReference>
<evidence type="ECO:0000256" key="2">
    <source>
        <dbReference type="ARBA" id="ARBA00022487"/>
    </source>
</evidence>
<dbReference type="PANTHER" id="PTHR33938">
    <property type="entry name" value="FERULOYL ESTERASE B-RELATED"/>
    <property type="match status" value="1"/>
</dbReference>
<keyword evidence="2" id="KW-0719">Serine esterase</keyword>
<accession>A0A8H4W3T5</accession>
<comment type="similarity">
    <text evidence="1 8">Belongs to the tannase family.</text>
</comment>
<organism evidence="9 10">
    <name type="scientific">Cudoniella acicularis</name>
    <dbReference type="NCBI Taxonomy" id="354080"/>
    <lineage>
        <taxon>Eukaryota</taxon>
        <taxon>Fungi</taxon>
        <taxon>Dikarya</taxon>
        <taxon>Ascomycota</taxon>
        <taxon>Pezizomycotina</taxon>
        <taxon>Leotiomycetes</taxon>
        <taxon>Helotiales</taxon>
        <taxon>Tricladiaceae</taxon>
        <taxon>Cudoniella</taxon>
    </lineage>
</organism>
<keyword evidence="5 8" id="KW-0378">Hydrolase</keyword>
<gene>
    <name evidence="9" type="ORF">G7Y89_g7442</name>
</gene>
<proteinExistence type="inferred from homology"/>
<comment type="caution">
    <text evidence="9">The sequence shown here is derived from an EMBL/GenBank/DDBJ whole genome shotgun (WGS) entry which is preliminary data.</text>
</comment>
<evidence type="ECO:0000256" key="1">
    <source>
        <dbReference type="ARBA" id="ARBA00006249"/>
    </source>
</evidence>
<evidence type="ECO:0000313" key="10">
    <source>
        <dbReference type="Proteomes" id="UP000566819"/>
    </source>
</evidence>
<dbReference type="GO" id="GO:0030600">
    <property type="term" value="F:feruloyl esterase activity"/>
    <property type="evidence" value="ECO:0007669"/>
    <property type="project" value="UniProtKB-ARBA"/>
</dbReference>
<dbReference type="GO" id="GO:0046872">
    <property type="term" value="F:metal ion binding"/>
    <property type="evidence" value="ECO:0007669"/>
    <property type="project" value="UniProtKB-KW"/>
</dbReference>
<evidence type="ECO:0000256" key="7">
    <source>
        <dbReference type="ARBA" id="ARBA00023157"/>
    </source>
</evidence>
<evidence type="ECO:0000256" key="8">
    <source>
        <dbReference type="RuleBase" id="RU361238"/>
    </source>
</evidence>
<evidence type="ECO:0000256" key="4">
    <source>
        <dbReference type="ARBA" id="ARBA00022729"/>
    </source>
</evidence>
<dbReference type="AlphaFoldDB" id="A0A8H4W3T5"/>
<dbReference type="SUPFAM" id="SSF53474">
    <property type="entry name" value="alpha/beta-Hydrolases"/>
    <property type="match status" value="1"/>
</dbReference>
<dbReference type="InterPro" id="IPR029058">
    <property type="entry name" value="AB_hydrolase_fold"/>
</dbReference>
<keyword evidence="3" id="KW-0479">Metal-binding</keyword>
<dbReference type="OrthoDB" id="3039123at2759"/>
<dbReference type="Gene3D" id="3.40.50.1820">
    <property type="entry name" value="alpha/beta hydrolase"/>
    <property type="match status" value="1"/>
</dbReference>
<protein>
    <recommendedName>
        <fullName evidence="8">Carboxylic ester hydrolase</fullName>
        <ecNumber evidence="8">3.1.1.-</ecNumber>
    </recommendedName>
</protein>
<dbReference type="Proteomes" id="UP000566819">
    <property type="component" value="Unassembled WGS sequence"/>
</dbReference>
<dbReference type="EMBL" id="JAAMPI010000524">
    <property type="protein sequence ID" value="KAF4630690.1"/>
    <property type="molecule type" value="Genomic_DNA"/>
</dbReference>
<dbReference type="EC" id="3.1.1.-" evidence="8"/>
<reference evidence="9 10" key="1">
    <citation type="submission" date="2020-03" db="EMBL/GenBank/DDBJ databases">
        <title>Draft Genome Sequence of Cudoniella acicularis.</title>
        <authorList>
            <person name="Buettner E."/>
            <person name="Kellner H."/>
        </authorList>
    </citation>
    <scope>NUCLEOTIDE SEQUENCE [LARGE SCALE GENOMIC DNA]</scope>
    <source>
        <strain evidence="9 10">DSM 108380</strain>
    </source>
</reference>
<keyword evidence="4" id="KW-0732">Signal</keyword>
<keyword evidence="10" id="KW-1185">Reference proteome</keyword>
<dbReference type="PANTHER" id="PTHR33938:SF8">
    <property type="entry name" value="CARBOXYLIC ESTER HYDROLASE"/>
    <property type="match status" value="1"/>
</dbReference>
<evidence type="ECO:0000256" key="5">
    <source>
        <dbReference type="ARBA" id="ARBA00022801"/>
    </source>
</evidence>
<keyword evidence="7" id="KW-1015">Disulfide bond</keyword>
<sequence>MVAAILGGSVSAGACSSTMIPYPSLDRANFISLEANLIANYSQAIPIGLYTNHGAVNVTNTSFCNVTLSYSHTGHNDTTYVQVWLPIDNWNGRIQAMGGAGYQAGANLLTIYGMTAAIGEGYSAVSTDAGLGDQVTPINWALLPDGNVNLNLLEDLASISLNDAAVIGKSITSSFYGKPPKYSYWSGCSQGGRQGLMLAQRYPDAFDGIAASSPAINWNQFLMGDFWPSFLMDRMRVYPPSCEIDAITAAAIATCDGKDGILDGVITDEVACDFDSLSLVGTVINCTNFGTSIQISEDAAKLVQEVWSGAKRSDGSFLWFGLSKDAPLAGPSVTDLIVLPTTCSSNGTCKRGSFEISEDWIKLFVLKNSSADLTTITHEQFDSIALSAIKEYDSIIGTNNPDLSVFKAKGGKMISYHGLSDQAIPPRGSMHYYDAVAALDPSVHDFYRLFPAPGLLHCFGGSGAYPDGTFDALRKWVEEGVAPDALNATSVDTTPIINRKLCPYPKKQTLVGKAGTNYSAAAVDFNDFICV</sequence>
<dbReference type="InterPro" id="IPR011118">
    <property type="entry name" value="Tannase/feruloyl_esterase"/>
</dbReference>
<name>A0A8H4W3T5_9HELO</name>
<evidence type="ECO:0000256" key="6">
    <source>
        <dbReference type="ARBA" id="ARBA00022837"/>
    </source>
</evidence>
<evidence type="ECO:0000313" key="9">
    <source>
        <dbReference type="EMBL" id="KAF4630690.1"/>
    </source>
</evidence>
<keyword evidence="6" id="KW-0106">Calcium</keyword>